<gene>
    <name evidence="3" type="ORF">KK1_015981</name>
</gene>
<keyword evidence="4" id="KW-1185">Reference proteome</keyword>
<dbReference type="PANTHER" id="PTHR31029:SF4">
    <property type="entry name" value="CYCLIN-DEPENDENT KINASE-LIKE PROTEIN"/>
    <property type="match status" value="1"/>
</dbReference>
<evidence type="ECO:0000313" key="3">
    <source>
        <dbReference type="EMBL" id="KYP61491.1"/>
    </source>
</evidence>
<dbReference type="PANTHER" id="PTHR31029">
    <property type="entry name" value="CYCLIN-DEPENDENT KINASE-LIKE PROTEIN"/>
    <property type="match status" value="1"/>
</dbReference>
<dbReference type="AlphaFoldDB" id="A0A151T3B3"/>
<feature type="region of interest" description="Disordered" evidence="1">
    <location>
        <begin position="20"/>
        <end position="62"/>
    </location>
</feature>
<reference evidence="3 4" key="1">
    <citation type="journal article" date="2012" name="Nat. Biotechnol.">
        <title>Draft genome sequence of pigeonpea (Cajanus cajan), an orphan legume crop of resource-poor farmers.</title>
        <authorList>
            <person name="Varshney R.K."/>
            <person name="Chen W."/>
            <person name="Li Y."/>
            <person name="Bharti A.K."/>
            <person name="Saxena R.K."/>
            <person name="Schlueter J.A."/>
            <person name="Donoghue M.T."/>
            <person name="Azam S."/>
            <person name="Fan G."/>
            <person name="Whaley A.M."/>
            <person name="Farmer A.D."/>
            <person name="Sheridan J."/>
            <person name="Iwata A."/>
            <person name="Tuteja R."/>
            <person name="Penmetsa R.V."/>
            <person name="Wu W."/>
            <person name="Upadhyaya H.D."/>
            <person name="Yang S.P."/>
            <person name="Shah T."/>
            <person name="Saxena K.B."/>
            <person name="Michael T."/>
            <person name="McCombie W.R."/>
            <person name="Yang B."/>
            <person name="Zhang G."/>
            <person name="Yang H."/>
            <person name="Wang J."/>
            <person name="Spillane C."/>
            <person name="Cook D.R."/>
            <person name="May G.D."/>
            <person name="Xu X."/>
            <person name="Jackson S.A."/>
        </authorList>
    </citation>
    <scope>NUCLEOTIDE SEQUENCE [LARGE SCALE GENOMIC DNA]</scope>
    <source>
        <strain evidence="4">cv. Asha</strain>
    </source>
</reference>
<dbReference type="Proteomes" id="UP000075243">
    <property type="component" value="Chromosome 8"/>
</dbReference>
<dbReference type="Gramene" id="C.cajan_15536.t">
    <property type="protein sequence ID" value="C.cajan_15536.t.cds1"/>
    <property type="gene ID" value="C.cajan_15536"/>
</dbReference>
<dbReference type="EMBL" id="CM003610">
    <property type="protein sequence ID" value="KYP61491.1"/>
    <property type="molecule type" value="Genomic_DNA"/>
</dbReference>
<name>A0A151T3B3_CAJCA</name>
<dbReference type="InterPro" id="IPR042316">
    <property type="entry name" value="IRKI-like"/>
</dbReference>
<dbReference type="Pfam" id="PF24994">
    <property type="entry name" value="GIL1_IRKI_C"/>
    <property type="match status" value="1"/>
</dbReference>
<dbReference type="InterPro" id="IPR056813">
    <property type="entry name" value="GIL1_IRKI_C"/>
</dbReference>
<proteinExistence type="predicted"/>
<sequence>MSLLTFIISQLSLQIQEERELDELSHTPSQHHPPTPIVKPNNNNKHKKKRSESEEDASVSCNKCRPHSRDKIFILPFDHANANTNTKHSSSSLLASPNGIFRSIVSKLTRKSPMSSSSHSQQDPREEHWKIALAELSHKLVHATRKRDEALLEASRLMHSMGELEKKLNKLELYCHTLKTGLEQCTNATSPTTPLKPRTTQTLALHQDKVVQHFLVAVSEARSCVKLLSRSLTMQLRHMGSKVSDKLSLLLQPYDVKVSFTKSPRTMLLYLEALLNRTFFEDFETIGFSKNACNAVLNPVERCEASYECFNVLHALTWEEVLSKGTRHFSEDFSRFCDRKMSEIVAMLGWNRAWPEALLQAFFGASKSVWMVHLLANSVHPGLPIFRVDKGINFDSVYMEDMGGDKASNSNLVPSVVRIMVAPGFYVFGSAVKCKVLCRYFSNLHHTISNKEDKALTPTP</sequence>
<accession>A0A151T3B3</accession>
<dbReference type="STRING" id="3821.A0A151T3B3"/>
<protein>
    <recommendedName>
        <fullName evidence="2">GIL1/IRKI C-terminal domain-containing protein</fullName>
    </recommendedName>
</protein>
<organism evidence="3 4">
    <name type="scientific">Cajanus cajan</name>
    <name type="common">Pigeon pea</name>
    <name type="synonym">Cajanus indicus</name>
    <dbReference type="NCBI Taxonomy" id="3821"/>
    <lineage>
        <taxon>Eukaryota</taxon>
        <taxon>Viridiplantae</taxon>
        <taxon>Streptophyta</taxon>
        <taxon>Embryophyta</taxon>
        <taxon>Tracheophyta</taxon>
        <taxon>Spermatophyta</taxon>
        <taxon>Magnoliopsida</taxon>
        <taxon>eudicotyledons</taxon>
        <taxon>Gunneridae</taxon>
        <taxon>Pentapetalae</taxon>
        <taxon>rosids</taxon>
        <taxon>fabids</taxon>
        <taxon>Fabales</taxon>
        <taxon>Fabaceae</taxon>
        <taxon>Papilionoideae</taxon>
        <taxon>50 kb inversion clade</taxon>
        <taxon>NPAAA clade</taxon>
        <taxon>indigoferoid/millettioid clade</taxon>
        <taxon>Phaseoleae</taxon>
        <taxon>Cajanus</taxon>
    </lineage>
</organism>
<evidence type="ECO:0000259" key="2">
    <source>
        <dbReference type="Pfam" id="PF24994"/>
    </source>
</evidence>
<evidence type="ECO:0000256" key="1">
    <source>
        <dbReference type="SAM" id="MobiDB-lite"/>
    </source>
</evidence>
<dbReference type="OMA" id="HQALHFT"/>
<feature type="domain" description="GIL1/IRKI C-terminal" evidence="2">
    <location>
        <begin position="385"/>
        <end position="437"/>
    </location>
</feature>
<evidence type="ECO:0000313" key="4">
    <source>
        <dbReference type="Proteomes" id="UP000075243"/>
    </source>
</evidence>